<evidence type="ECO:0000259" key="1">
    <source>
        <dbReference type="Pfam" id="PF01872"/>
    </source>
</evidence>
<dbReference type="InterPro" id="IPR002734">
    <property type="entry name" value="RibDG_C"/>
</dbReference>
<keyword evidence="3" id="KW-1185">Reference proteome</keyword>
<dbReference type="InterPro" id="IPR024072">
    <property type="entry name" value="DHFR-like_dom_sf"/>
</dbReference>
<dbReference type="Gene3D" id="3.40.430.10">
    <property type="entry name" value="Dihydrofolate Reductase, subunit A"/>
    <property type="match status" value="1"/>
</dbReference>
<protein>
    <submittedName>
        <fullName evidence="2">Dihydrofolate reductase</fullName>
    </submittedName>
</protein>
<dbReference type="GO" id="GO:0008703">
    <property type="term" value="F:5-amino-6-(5-phosphoribosylamino)uracil reductase activity"/>
    <property type="evidence" value="ECO:0007669"/>
    <property type="project" value="InterPro"/>
</dbReference>
<gene>
    <name evidence="2" type="ORF">H9L01_05695</name>
</gene>
<dbReference type="AlphaFoldDB" id="A0A7G9S1T8"/>
<proteinExistence type="predicted"/>
<organism evidence="2 3">
    <name type="scientific">Erysipelothrix inopinata</name>
    <dbReference type="NCBI Taxonomy" id="225084"/>
    <lineage>
        <taxon>Bacteria</taxon>
        <taxon>Bacillati</taxon>
        <taxon>Bacillota</taxon>
        <taxon>Erysipelotrichia</taxon>
        <taxon>Erysipelotrichales</taxon>
        <taxon>Erysipelotrichaceae</taxon>
        <taxon>Erysipelothrix</taxon>
    </lineage>
</organism>
<accession>A0A7G9S1T8</accession>
<feature type="domain" description="Bacterial bifunctional deaminase-reductase C-terminal" evidence="1">
    <location>
        <begin position="4"/>
        <end position="160"/>
    </location>
</feature>
<dbReference type="Proteomes" id="UP000515928">
    <property type="component" value="Chromosome"/>
</dbReference>
<dbReference type="PANTHER" id="PTHR38011">
    <property type="entry name" value="DIHYDROFOLATE REDUCTASE FAMILY PROTEIN (AFU_ORTHOLOGUE AFUA_8G06820)"/>
    <property type="match status" value="1"/>
</dbReference>
<dbReference type="InterPro" id="IPR050765">
    <property type="entry name" value="Riboflavin_Biosynth_HTPR"/>
</dbReference>
<name>A0A7G9S1T8_9FIRM</name>
<reference evidence="2 3" key="1">
    <citation type="submission" date="2020-08" db="EMBL/GenBank/DDBJ databases">
        <title>Genome sequence of Erysipelothrix inopinata DSM 15511T.</title>
        <authorList>
            <person name="Hyun D.-W."/>
            <person name="Bae J.-W."/>
        </authorList>
    </citation>
    <scope>NUCLEOTIDE SEQUENCE [LARGE SCALE GENOMIC DNA]</scope>
    <source>
        <strain evidence="2 3">DSM 15511</strain>
    </source>
</reference>
<dbReference type="GO" id="GO:0009231">
    <property type="term" value="P:riboflavin biosynthetic process"/>
    <property type="evidence" value="ECO:0007669"/>
    <property type="project" value="InterPro"/>
</dbReference>
<dbReference type="EMBL" id="CP060715">
    <property type="protein sequence ID" value="QNN61813.1"/>
    <property type="molecule type" value="Genomic_DNA"/>
</dbReference>
<sequence>MMSKVKLFIAISLDGYIATESGSIEWLNHFPQDEVDDSYETFYNSIGNVIMGSTTYRQITEELADVYPYADSKSYVLTSQTFKPADGVTFVNKNVSDVVKDIKSDNDSDIWIVGGSSIVKPLVENNEIDEYIIAIAPMLLGKGIPLFKHMNESLTLNLINTYRKNQLVYLSYEKKPLK</sequence>
<dbReference type="KEGG" id="eio:H9L01_05695"/>
<evidence type="ECO:0000313" key="3">
    <source>
        <dbReference type="Proteomes" id="UP000515928"/>
    </source>
</evidence>
<evidence type="ECO:0000313" key="2">
    <source>
        <dbReference type="EMBL" id="QNN61813.1"/>
    </source>
</evidence>
<dbReference type="PANTHER" id="PTHR38011:SF11">
    <property type="entry name" value="2,5-DIAMINO-6-RIBOSYLAMINO-4(3H)-PYRIMIDINONE 5'-PHOSPHATE REDUCTASE"/>
    <property type="match status" value="1"/>
</dbReference>
<dbReference type="Pfam" id="PF01872">
    <property type="entry name" value="RibD_C"/>
    <property type="match status" value="1"/>
</dbReference>
<dbReference type="SUPFAM" id="SSF53597">
    <property type="entry name" value="Dihydrofolate reductase-like"/>
    <property type="match status" value="1"/>
</dbReference>